<keyword evidence="1" id="KW-0812">Transmembrane</keyword>
<gene>
    <name evidence="2" type="ORF">CPEL01642_LOCUS12447</name>
</gene>
<name>A0A7S0LCT2_9EUKA</name>
<dbReference type="AlphaFoldDB" id="A0A7S0LCT2"/>
<keyword evidence="1" id="KW-1133">Transmembrane helix</keyword>
<keyword evidence="1" id="KW-0472">Membrane</keyword>
<organism evidence="2">
    <name type="scientific">Coccolithus braarudii</name>
    <dbReference type="NCBI Taxonomy" id="221442"/>
    <lineage>
        <taxon>Eukaryota</taxon>
        <taxon>Haptista</taxon>
        <taxon>Haptophyta</taxon>
        <taxon>Prymnesiophyceae</taxon>
        <taxon>Coccolithales</taxon>
        <taxon>Coccolithaceae</taxon>
        <taxon>Coccolithus</taxon>
    </lineage>
</organism>
<proteinExistence type="predicted"/>
<reference evidence="2" key="1">
    <citation type="submission" date="2021-01" db="EMBL/GenBank/DDBJ databases">
        <authorList>
            <person name="Corre E."/>
            <person name="Pelletier E."/>
            <person name="Niang G."/>
            <person name="Scheremetjew M."/>
            <person name="Finn R."/>
            <person name="Kale V."/>
            <person name="Holt S."/>
            <person name="Cochrane G."/>
            <person name="Meng A."/>
            <person name="Brown T."/>
            <person name="Cohen L."/>
        </authorList>
    </citation>
    <scope>NUCLEOTIDE SEQUENCE</scope>
    <source>
        <strain evidence="2">PLY182g</strain>
    </source>
</reference>
<sequence length="135" mass="14025">MHCGLRLHHRVYRPEYDAAAADAAADTVPYVASDAATTEEPHVGIRSLDHAPASPSFDVVALVLILPLIAVLVLVLFATCASPVMPTLFVASSLVAPKLVAVTHVPAVCTRVSALMLPTVGATITAATSRCTKIS</sequence>
<protein>
    <submittedName>
        <fullName evidence="2">Uncharacterized protein</fullName>
    </submittedName>
</protein>
<evidence type="ECO:0000313" key="2">
    <source>
        <dbReference type="EMBL" id="CAD8609069.1"/>
    </source>
</evidence>
<dbReference type="EMBL" id="HBEY01026342">
    <property type="protein sequence ID" value="CAD8609069.1"/>
    <property type="molecule type" value="Transcribed_RNA"/>
</dbReference>
<evidence type="ECO:0000256" key="1">
    <source>
        <dbReference type="SAM" id="Phobius"/>
    </source>
</evidence>
<accession>A0A7S0LCT2</accession>
<feature type="transmembrane region" description="Helical" evidence="1">
    <location>
        <begin position="59"/>
        <end position="78"/>
    </location>
</feature>